<evidence type="ECO:0000313" key="3">
    <source>
        <dbReference type="Proteomes" id="UP001610444"/>
    </source>
</evidence>
<proteinExistence type="predicted"/>
<sequence>MLELYLWTALLVDLVLSTPQAAASGPRRSPEALTLPARLSNLKSGVTACLGQWHLPLD</sequence>
<feature type="chain" id="PRO_5045359899" evidence="1">
    <location>
        <begin position="18"/>
        <end position="58"/>
    </location>
</feature>
<name>A0ABR4LC47_9EURO</name>
<evidence type="ECO:0000313" key="2">
    <source>
        <dbReference type="EMBL" id="KAL2862114.1"/>
    </source>
</evidence>
<dbReference type="EMBL" id="JBFXLR010000001">
    <property type="protein sequence ID" value="KAL2862114.1"/>
    <property type="molecule type" value="Genomic_DNA"/>
</dbReference>
<evidence type="ECO:0000256" key="1">
    <source>
        <dbReference type="SAM" id="SignalP"/>
    </source>
</evidence>
<protein>
    <submittedName>
        <fullName evidence="2">Uncharacterized protein</fullName>
    </submittedName>
</protein>
<keyword evidence="3" id="KW-1185">Reference proteome</keyword>
<dbReference type="RefSeq" id="XP_070906204.1">
    <property type="nucleotide sequence ID" value="XM_071038205.1"/>
</dbReference>
<reference evidence="2 3" key="1">
    <citation type="submission" date="2024-07" db="EMBL/GenBank/DDBJ databases">
        <title>Section-level genome sequencing and comparative genomics of Aspergillus sections Usti and Cavernicolus.</title>
        <authorList>
            <consortium name="Lawrence Berkeley National Laboratory"/>
            <person name="Nybo J.L."/>
            <person name="Vesth T.C."/>
            <person name="Theobald S."/>
            <person name="Frisvad J.C."/>
            <person name="Larsen T.O."/>
            <person name="Kjaerboelling I."/>
            <person name="Rothschild-Mancinelli K."/>
            <person name="Lyhne E.K."/>
            <person name="Kogle M.E."/>
            <person name="Barry K."/>
            <person name="Clum A."/>
            <person name="Na H."/>
            <person name="Ledsgaard L."/>
            <person name="Lin J."/>
            <person name="Lipzen A."/>
            <person name="Kuo A."/>
            <person name="Riley R."/>
            <person name="Mondo S."/>
            <person name="LaButti K."/>
            <person name="Haridas S."/>
            <person name="Pangalinan J."/>
            <person name="Salamov A.A."/>
            <person name="Simmons B.A."/>
            <person name="Magnuson J.K."/>
            <person name="Chen J."/>
            <person name="Drula E."/>
            <person name="Henrissat B."/>
            <person name="Wiebenga A."/>
            <person name="Lubbers R.J."/>
            <person name="Gomes A.C."/>
            <person name="Macurrencykelacurrency M.R."/>
            <person name="Stajich J."/>
            <person name="Grigoriev I.V."/>
            <person name="Mortensen U.H."/>
            <person name="De vries R.P."/>
            <person name="Baker S.E."/>
            <person name="Andersen M.R."/>
        </authorList>
    </citation>
    <scope>NUCLEOTIDE SEQUENCE [LARGE SCALE GENOMIC DNA]</scope>
    <source>
        <strain evidence="2 3">CBS 756.74</strain>
    </source>
</reference>
<organism evidence="2 3">
    <name type="scientific">Aspergillus pseudodeflectus</name>
    <dbReference type="NCBI Taxonomy" id="176178"/>
    <lineage>
        <taxon>Eukaryota</taxon>
        <taxon>Fungi</taxon>
        <taxon>Dikarya</taxon>
        <taxon>Ascomycota</taxon>
        <taxon>Pezizomycotina</taxon>
        <taxon>Eurotiomycetes</taxon>
        <taxon>Eurotiomycetidae</taxon>
        <taxon>Eurotiales</taxon>
        <taxon>Aspergillaceae</taxon>
        <taxon>Aspergillus</taxon>
        <taxon>Aspergillus subgen. Nidulantes</taxon>
    </lineage>
</organism>
<comment type="caution">
    <text evidence="2">The sequence shown here is derived from an EMBL/GenBank/DDBJ whole genome shotgun (WGS) entry which is preliminary data.</text>
</comment>
<dbReference type="Proteomes" id="UP001610444">
    <property type="component" value="Unassembled WGS sequence"/>
</dbReference>
<accession>A0ABR4LC47</accession>
<feature type="signal peptide" evidence="1">
    <location>
        <begin position="1"/>
        <end position="17"/>
    </location>
</feature>
<dbReference type="GeneID" id="98153369"/>
<keyword evidence="1" id="KW-0732">Signal</keyword>
<gene>
    <name evidence="2" type="ORF">BJX68DRAFT_223957</name>
</gene>